<keyword evidence="2" id="KW-1185">Reference proteome</keyword>
<dbReference type="AlphaFoldDB" id="A0A250FEZ9"/>
<reference evidence="2" key="1">
    <citation type="submission" date="2017-06" db="EMBL/GenBank/DDBJ databases">
        <title>Capnocytophaga spp. assemblies.</title>
        <authorList>
            <person name="Gulvik C.A."/>
        </authorList>
    </citation>
    <scope>NUCLEOTIDE SEQUENCE [LARGE SCALE GENOMIC DNA]</scope>
    <source>
        <strain evidence="2">H6253</strain>
    </source>
</reference>
<dbReference type="RefSeq" id="WP_095914618.1">
    <property type="nucleotide sequence ID" value="NZ_CAUUPF010000018.1"/>
</dbReference>
<evidence type="ECO:0000313" key="1">
    <source>
        <dbReference type="EMBL" id="ATA82628.1"/>
    </source>
</evidence>
<evidence type="ECO:0000313" key="2">
    <source>
        <dbReference type="Proteomes" id="UP000217276"/>
    </source>
</evidence>
<protein>
    <recommendedName>
        <fullName evidence="3">HEAT repeat protein</fullName>
    </recommendedName>
</protein>
<gene>
    <name evidence="1" type="ORF">CGC53_09890</name>
</gene>
<dbReference type="KEGG" id="clk:CGC53_09890"/>
<organism evidence="1 2">
    <name type="scientific">Capnocytophaga leadbetteri</name>
    <dbReference type="NCBI Taxonomy" id="327575"/>
    <lineage>
        <taxon>Bacteria</taxon>
        <taxon>Pseudomonadati</taxon>
        <taxon>Bacteroidota</taxon>
        <taxon>Flavobacteriia</taxon>
        <taxon>Flavobacteriales</taxon>
        <taxon>Flavobacteriaceae</taxon>
        <taxon>Capnocytophaga</taxon>
    </lineage>
</organism>
<dbReference type="Pfam" id="PF13646">
    <property type="entry name" value="HEAT_2"/>
    <property type="match status" value="1"/>
</dbReference>
<dbReference type="EMBL" id="CP022384">
    <property type="protein sequence ID" value="ATA82628.1"/>
    <property type="molecule type" value="Genomic_DNA"/>
</dbReference>
<dbReference type="SUPFAM" id="SSF48371">
    <property type="entry name" value="ARM repeat"/>
    <property type="match status" value="1"/>
</dbReference>
<dbReference type="Gene3D" id="1.25.10.10">
    <property type="entry name" value="Leucine-rich Repeat Variant"/>
    <property type="match status" value="1"/>
</dbReference>
<proteinExistence type="predicted"/>
<accession>A0A250FEZ9</accession>
<dbReference type="Proteomes" id="UP000217276">
    <property type="component" value="Chromosome"/>
</dbReference>
<dbReference type="InterPro" id="IPR011989">
    <property type="entry name" value="ARM-like"/>
</dbReference>
<evidence type="ECO:0008006" key="3">
    <source>
        <dbReference type="Google" id="ProtNLM"/>
    </source>
</evidence>
<dbReference type="InterPro" id="IPR016024">
    <property type="entry name" value="ARM-type_fold"/>
</dbReference>
<sequence length="612" mass="70203">MKPLYELQQELNRLFIAGSKFAKNDPRLQKHIPILKKLGEKAPVFNKLAQDVEELLQLDAQQSAEKLLSLSTLLYSVLYTQGTTTEEGAAVADQVPNVALADVNTQYSYLQLKPVLQALTQSNSGRLETVKDAYARGIFKDSRTFGYLSFALADKYSELADYIMEVVIPASGKAMLPFLVADFKLEDKVENVRRLRLLYKLGYAEVDGLIDKIFAESLPNLQAEAIAILSDKKDEKTEDFIITLTGDKNKTVRGAAYKALAKIGTQRSVDKLYELYSNNKQKGNGELLAEAIASVPLATQYQPFLQKVRERFEALLSMDETDEKALTAAFERLPIEWEILKHKDYPETYALLGEILSNKRFDAMAKKRSASNYNIAPCLNEILYTFDKDKVLSFYEQYATDVFGNTWTSPLAINYLYRVLDSKERFSREKLYEVFAPQFNKAINAQYMIEALAGTTSGTTYRYYGYYGGYYDKKPLAKEELDPRWADLLCNYLASAKGDNSLNTDALMVLDRIEEDSERVNYLITKALAKSSAYTLERLYRLIIKRNMPNKFEVLYESLAKMPKSNQYYYCTIVEDDNFWKPFPKEYAQKFRELHEKTKLDIFKEIAWQIEK</sequence>
<name>A0A250FEZ9_9FLAO</name>